<dbReference type="InterPro" id="IPR012337">
    <property type="entry name" value="RNaseH-like_sf"/>
</dbReference>
<organism evidence="1 2">
    <name type="scientific">Rhodotorula toruloides</name>
    <name type="common">Yeast</name>
    <name type="synonym">Rhodosporidium toruloides</name>
    <dbReference type="NCBI Taxonomy" id="5286"/>
    <lineage>
        <taxon>Eukaryota</taxon>
        <taxon>Fungi</taxon>
        <taxon>Dikarya</taxon>
        <taxon>Basidiomycota</taxon>
        <taxon>Pucciniomycotina</taxon>
        <taxon>Microbotryomycetes</taxon>
        <taxon>Sporidiobolales</taxon>
        <taxon>Sporidiobolaceae</taxon>
        <taxon>Rhodotorula</taxon>
    </lineage>
</organism>
<name>A0A2T0A2W3_RHOTO</name>
<dbReference type="InterPro" id="IPR036397">
    <property type="entry name" value="RNaseH_sf"/>
</dbReference>
<evidence type="ECO:0000313" key="1">
    <source>
        <dbReference type="EMBL" id="PRQ72335.1"/>
    </source>
</evidence>
<feature type="non-terminal residue" evidence="1">
    <location>
        <position position="79"/>
    </location>
</feature>
<comment type="caution">
    <text evidence="1">The sequence shown here is derived from an EMBL/GenBank/DDBJ whole genome shotgun (WGS) entry which is preliminary data.</text>
</comment>
<dbReference type="OrthoDB" id="3265969at2759"/>
<accession>A0A2T0A2W3</accession>
<feature type="non-terminal residue" evidence="1">
    <location>
        <position position="1"/>
    </location>
</feature>
<dbReference type="AlphaFoldDB" id="A0A2T0A2W3"/>
<proteinExistence type="predicted"/>
<dbReference type="GO" id="GO:0003676">
    <property type="term" value="F:nucleic acid binding"/>
    <property type="evidence" value="ECO:0007669"/>
    <property type="project" value="InterPro"/>
</dbReference>
<protein>
    <submittedName>
        <fullName evidence="1">Uncharacterized protein</fullName>
    </submittedName>
</protein>
<gene>
    <name evidence="1" type="ORF">AAT19DRAFT_9674</name>
</gene>
<dbReference type="Gene3D" id="3.30.420.10">
    <property type="entry name" value="Ribonuclease H-like superfamily/Ribonuclease H"/>
    <property type="match status" value="1"/>
</dbReference>
<reference evidence="1 2" key="1">
    <citation type="journal article" date="2018" name="Elife">
        <title>Functional genomics of lipid metabolism in the oleaginous yeast Rhodosporidium toruloides.</title>
        <authorList>
            <person name="Coradetti S.T."/>
            <person name="Pinel D."/>
            <person name="Geiselman G."/>
            <person name="Ito M."/>
            <person name="Mondo S."/>
            <person name="Reilly M.C."/>
            <person name="Cheng Y.F."/>
            <person name="Bauer S."/>
            <person name="Grigoriev I."/>
            <person name="Gladden J.M."/>
            <person name="Simmons B.A."/>
            <person name="Brem R."/>
            <person name="Arkin A.P."/>
            <person name="Skerker J.M."/>
        </authorList>
    </citation>
    <scope>NUCLEOTIDE SEQUENCE [LARGE SCALE GENOMIC DNA]</scope>
    <source>
        <strain evidence="1 2">NBRC 0880</strain>
    </source>
</reference>
<dbReference type="SUPFAM" id="SSF53098">
    <property type="entry name" value="Ribonuclease H-like"/>
    <property type="match status" value="1"/>
</dbReference>
<sequence>LANSTPAPSATLFINNQSVVRSPFDPSPTAGQSARLALRALATALEHDHPAVQLTMQWLAGHLEVPGNELADEEAKRAA</sequence>
<dbReference type="EMBL" id="LCTV02000010">
    <property type="protein sequence ID" value="PRQ72335.1"/>
    <property type="molecule type" value="Genomic_DNA"/>
</dbReference>
<evidence type="ECO:0000313" key="2">
    <source>
        <dbReference type="Proteomes" id="UP000239560"/>
    </source>
</evidence>
<dbReference type="Proteomes" id="UP000239560">
    <property type="component" value="Unassembled WGS sequence"/>
</dbReference>